<reference evidence="3 4" key="1">
    <citation type="submission" date="2018-06" db="EMBL/GenBank/DDBJ databases">
        <title>Genomic Encyclopedia of Archaeal and Bacterial Type Strains, Phase II (KMG-II): from individual species to whole genera.</title>
        <authorList>
            <person name="Goeker M."/>
        </authorList>
    </citation>
    <scope>NUCLEOTIDE SEQUENCE [LARGE SCALE GENOMIC DNA]</scope>
    <source>
        <strain evidence="3 4">DSM 23857</strain>
    </source>
</reference>
<dbReference type="EMBL" id="QLLL01000003">
    <property type="protein sequence ID" value="RAJ06970.1"/>
    <property type="molecule type" value="Genomic_DNA"/>
</dbReference>
<feature type="chain" id="PRO_5016453115" evidence="1">
    <location>
        <begin position="23"/>
        <end position="231"/>
    </location>
</feature>
<dbReference type="InterPro" id="IPR029058">
    <property type="entry name" value="AB_hydrolase_fold"/>
</dbReference>
<dbReference type="OrthoDB" id="641022at2"/>
<dbReference type="Gene3D" id="3.40.50.1820">
    <property type="entry name" value="alpha/beta hydrolase"/>
    <property type="match status" value="1"/>
</dbReference>
<keyword evidence="4" id="KW-1185">Reference proteome</keyword>
<comment type="caution">
    <text evidence="3">The sequence shown here is derived from an EMBL/GenBank/DDBJ whole genome shotgun (WGS) entry which is preliminary data.</text>
</comment>
<dbReference type="InterPro" id="IPR010333">
    <property type="entry name" value="VirJ"/>
</dbReference>
<keyword evidence="1" id="KW-0732">Signal</keyword>
<dbReference type="AlphaFoldDB" id="A0A327QRK3"/>
<evidence type="ECO:0000313" key="3">
    <source>
        <dbReference type="EMBL" id="RAJ06970.1"/>
    </source>
</evidence>
<protein>
    <submittedName>
        <fullName evidence="3">Virulence protein VirJ</fullName>
    </submittedName>
</protein>
<dbReference type="SUPFAM" id="SSF53474">
    <property type="entry name" value="alpha/beta-Hydrolases"/>
    <property type="match status" value="1"/>
</dbReference>
<feature type="signal peptide" evidence="1">
    <location>
        <begin position="1"/>
        <end position="22"/>
    </location>
</feature>
<gene>
    <name evidence="3" type="ORF">LX64_02098</name>
</gene>
<dbReference type="Pfam" id="PF06057">
    <property type="entry name" value="VirJ"/>
    <property type="match status" value="1"/>
</dbReference>
<accession>A0A327QRK3</accession>
<organism evidence="3 4">
    <name type="scientific">Chitinophaga skermanii</name>
    <dbReference type="NCBI Taxonomy" id="331697"/>
    <lineage>
        <taxon>Bacteria</taxon>
        <taxon>Pseudomonadati</taxon>
        <taxon>Bacteroidota</taxon>
        <taxon>Chitinophagia</taxon>
        <taxon>Chitinophagales</taxon>
        <taxon>Chitinophagaceae</taxon>
        <taxon>Chitinophaga</taxon>
    </lineage>
</organism>
<name>A0A327QRK3_9BACT</name>
<dbReference type="RefSeq" id="WP_111597543.1">
    <property type="nucleotide sequence ID" value="NZ_QLLL01000003.1"/>
</dbReference>
<feature type="domain" description="Bacterial virulence" evidence="2">
    <location>
        <begin position="48"/>
        <end position="230"/>
    </location>
</feature>
<sequence length="231" mass="25256">MKKLLFALCGVLLLNIPLHAAAAVVPVVLKDSSGIVVLQPVVNNNAPLVVFITGDGGWKKISQDMANGFAAKGSPVVVINSLKYFWKKKTPIETAQLVTDLLAKYSVQFNKHDFVLVGYSFGADVIPFVANRLPSAYTSRVKLLAMLSPGTSTDFEIKLSQMMGKQKKYAYDVVAEINRADHYKTIILRGDEEKEFPSNNLPPHIKMILLKGGHHYDTDAGSIGGTILNEI</sequence>
<evidence type="ECO:0000256" key="1">
    <source>
        <dbReference type="SAM" id="SignalP"/>
    </source>
</evidence>
<proteinExistence type="predicted"/>
<dbReference type="Proteomes" id="UP000249547">
    <property type="component" value="Unassembled WGS sequence"/>
</dbReference>
<evidence type="ECO:0000313" key="4">
    <source>
        <dbReference type="Proteomes" id="UP000249547"/>
    </source>
</evidence>
<evidence type="ECO:0000259" key="2">
    <source>
        <dbReference type="Pfam" id="PF06057"/>
    </source>
</evidence>